<organism evidence="1 2">
    <name type="scientific">Eretmocerus hayati</name>
    <dbReference type="NCBI Taxonomy" id="131215"/>
    <lineage>
        <taxon>Eukaryota</taxon>
        <taxon>Metazoa</taxon>
        <taxon>Ecdysozoa</taxon>
        <taxon>Arthropoda</taxon>
        <taxon>Hexapoda</taxon>
        <taxon>Insecta</taxon>
        <taxon>Pterygota</taxon>
        <taxon>Neoptera</taxon>
        <taxon>Endopterygota</taxon>
        <taxon>Hymenoptera</taxon>
        <taxon>Apocrita</taxon>
        <taxon>Proctotrupomorpha</taxon>
        <taxon>Chalcidoidea</taxon>
        <taxon>Aphelinidae</taxon>
        <taxon>Aphelininae</taxon>
        <taxon>Eretmocerus</taxon>
    </lineage>
</organism>
<proteinExistence type="predicted"/>
<name>A0ACC2NNK9_9HYME</name>
<keyword evidence="2" id="KW-1185">Reference proteome</keyword>
<dbReference type="EMBL" id="CM056743">
    <property type="protein sequence ID" value="KAJ8672692.1"/>
    <property type="molecule type" value="Genomic_DNA"/>
</dbReference>
<protein>
    <submittedName>
        <fullName evidence="1">Uncharacterized protein</fullName>
    </submittedName>
</protein>
<gene>
    <name evidence="1" type="ORF">QAD02_003952</name>
</gene>
<comment type="caution">
    <text evidence="1">The sequence shown here is derived from an EMBL/GenBank/DDBJ whole genome shotgun (WGS) entry which is preliminary data.</text>
</comment>
<dbReference type="Proteomes" id="UP001239111">
    <property type="component" value="Chromosome 3"/>
</dbReference>
<evidence type="ECO:0000313" key="2">
    <source>
        <dbReference type="Proteomes" id="UP001239111"/>
    </source>
</evidence>
<accession>A0ACC2NNK9</accession>
<evidence type="ECO:0000313" key="1">
    <source>
        <dbReference type="EMBL" id="KAJ8672692.1"/>
    </source>
</evidence>
<reference evidence="1" key="1">
    <citation type="submission" date="2023-04" db="EMBL/GenBank/DDBJ databases">
        <title>A chromosome-level genome assembly of the parasitoid wasp Eretmocerus hayati.</title>
        <authorList>
            <person name="Zhong Y."/>
            <person name="Liu S."/>
            <person name="Liu Y."/>
        </authorList>
    </citation>
    <scope>NUCLEOTIDE SEQUENCE</scope>
    <source>
        <strain evidence="1">ZJU_SS_LIU_2023</strain>
    </source>
</reference>
<sequence length="708" mass="76431">MRTLGLLLLLAYCSGLGVVVASGAAGTGVGDKCTNLCACKWKNGKRTVECRDRGLSSIPDDIDPETQVLDASGNRIAALTNNAFVKVRLTNLQKLYLRNCGIERVDERAFAGLSNLVELDLSHNRLTSVPSSSFGDTPFLRELNLAHNPLGRIGSNAFERTRNLVKLDLTSTRLNELAAKSFHGLEVLESLKLGHNNVSTLQRNTFEPLIKLTSIELYDNPWKCDCHLREMRTWLTKQNLPTPVAPVCREPEQLVNRSFAELGFDDFACRPVSLITSRYAEATIGENASIVCTVTAIPPARVRWIWNGKTYANDSVISPYQRILISEEGSFKKRSTLVLTNAQESDSSVFYCVAENPAGSVEANFTLHVSLRTAGMSSLGSGHIASISAALLVLILSILLVIVVLFVRMRRGGPHKLDSQQQKSPGGSLPPASGDGCSEPATQAIECNGIGGGANNGTLGRHQNTTTGISNSQLSSLGRRKVDGAATTSFSESPMTTGGLGLSPPSSSLLLLEQRATLGRQRNTGLYVDQQQPPPLRQPRYSSQVSLASGAGVDNPDLIRDTRRGSGEDEMTTTTLMSSSAEYSRLVEMDGARLLREYSECLSWSSRELLRASPYLQRAPQPLLHEPIQQPLSDPPPPAPTTAASTAASGAAMQQQQQENFPPGAKQIRVWQRTGVPVLPPVSALKRVLGSTRSSPDEGYQEGTGTDV</sequence>